<dbReference type="GO" id="GO:0008270">
    <property type="term" value="F:zinc ion binding"/>
    <property type="evidence" value="ECO:0007669"/>
    <property type="project" value="InterPro"/>
</dbReference>
<dbReference type="GeneID" id="36629550"/>
<dbReference type="SMART" id="SM00066">
    <property type="entry name" value="GAL4"/>
    <property type="match status" value="1"/>
</dbReference>
<evidence type="ECO:0000313" key="9">
    <source>
        <dbReference type="Proteomes" id="UP000241690"/>
    </source>
</evidence>
<feature type="domain" description="Zn(2)-C6 fungal-type" evidence="7">
    <location>
        <begin position="13"/>
        <end position="43"/>
    </location>
</feature>
<protein>
    <recommendedName>
        <fullName evidence="7">Zn(2)-C6 fungal-type domain-containing protein</fullName>
    </recommendedName>
</protein>
<evidence type="ECO:0000256" key="1">
    <source>
        <dbReference type="ARBA" id="ARBA00022723"/>
    </source>
</evidence>
<evidence type="ECO:0000256" key="4">
    <source>
        <dbReference type="ARBA" id="ARBA00023163"/>
    </source>
</evidence>
<accession>A0A2T3ZSC6</accession>
<keyword evidence="1" id="KW-0479">Metal-binding</keyword>
<dbReference type="Pfam" id="PF00172">
    <property type="entry name" value="Zn_clus"/>
    <property type="match status" value="1"/>
</dbReference>
<proteinExistence type="predicted"/>
<evidence type="ECO:0000256" key="5">
    <source>
        <dbReference type="ARBA" id="ARBA00023242"/>
    </source>
</evidence>
<dbReference type="RefSeq" id="XP_024767401.1">
    <property type="nucleotide sequence ID" value="XM_024920981.1"/>
</dbReference>
<dbReference type="InterPro" id="IPR036864">
    <property type="entry name" value="Zn2-C6_fun-type_DNA-bd_sf"/>
</dbReference>
<dbReference type="SUPFAM" id="SSF57701">
    <property type="entry name" value="Zn2/Cys6 DNA-binding domain"/>
    <property type="match status" value="1"/>
</dbReference>
<keyword evidence="5" id="KW-0539">Nucleus</keyword>
<dbReference type="GO" id="GO:0000981">
    <property type="term" value="F:DNA-binding transcription factor activity, RNA polymerase II-specific"/>
    <property type="evidence" value="ECO:0007669"/>
    <property type="project" value="InterPro"/>
</dbReference>
<dbReference type="PROSITE" id="PS50048">
    <property type="entry name" value="ZN2_CY6_FUNGAL_2"/>
    <property type="match status" value="1"/>
</dbReference>
<keyword evidence="9" id="KW-1185">Reference proteome</keyword>
<dbReference type="CDD" id="cd00067">
    <property type="entry name" value="GAL4"/>
    <property type="match status" value="1"/>
</dbReference>
<dbReference type="InterPro" id="IPR001138">
    <property type="entry name" value="Zn2Cys6_DnaBD"/>
</dbReference>
<gene>
    <name evidence="8" type="ORF">M431DRAFT_536108</name>
</gene>
<name>A0A2T3ZSC6_TRIHA</name>
<evidence type="ECO:0000256" key="3">
    <source>
        <dbReference type="ARBA" id="ARBA00023015"/>
    </source>
</evidence>
<dbReference type="STRING" id="983964.A0A2T3ZSC6"/>
<dbReference type="PANTHER" id="PTHR47660:SF3">
    <property type="entry name" value="FINGER DOMAIN PROTEIN, PUTATIVE (AFU_ORTHOLOGUE AFUA_4G03310)-RELATED"/>
    <property type="match status" value="1"/>
</dbReference>
<keyword evidence="3" id="KW-0805">Transcription regulation</keyword>
<keyword evidence="4" id="KW-0804">Transcription</keyword>
<dbReference type="AlphaFoldDB" id="A0A2T3ZSC6"/>
<dbReference type="PANTHER" id="PTHR47660">
    <property type="entry name" value="TRANSCRIPTION FACTOR WITH C2H2 AND ZN(2)-CYS(6) DNA BINDING DOMAIN (EUROFUNG)-RELATED-RELATED"/>
    <property type="match status" value="1"/>
</dbReference>
<evidence type="ECO:0000313" key="8">
    <source>
        <dbReference type="EMBL" id="PTB47724.1"/>
    </source>
</evidence>
<organism evidence="8 9">
    <name type="scientific">Trichoderma harzianum CBS 226.95</name>
    <dbReference type="NCBI Taxonomy" id="983964"/>
    <lineage>
        <taxon>Eukaryota</taxon>
        <taxon>Fungi</taxon>
        <taxon>Dikarya</taxon>
        <taxon>Ascomycota</taxon>
        <taxon>Pezizomycotina</taxon>
        <taxon>Sordariomycetes</taxon>
        <taxon>Hypocreomycetidae</taxon>
        <taxon>Hypocreales</taxon>
        <taxon>Hypocreaceae</taxon>
        <taxon>Trichoderma</taxon>
    </lineage>
</organism>
<evidence type="ECO:0000256" key="2">
    <source>
        <dbReference type="ARBA" id="ARBA00022833"/>
    </source>
</evidence>
<dbReference type="Gene3D" id="4.10.240.10">
    <property type="entry name" value="Zn(2)-C6 fungal-type DNA-binding domain"/>
    <property type="match status" value="1"/>
</dbReference>
<keyword evidence="2" id="KW-0862">Zinc</keyword>
<dbReference type="EMBL" id="KZ679709">
    <property type="protein sequence ID" value="PTB47724.1"/>
    <property type="molecule type" value="Genomic_DNA"/>
</dbReference>
<evidence type="ECO:0000259" key="7">
    <source>
        <dbReference type="PROSITE" id="PS50048"/>
    </source>
</evidence>
<dbReference type="Proteomes" id="UP000241690">
    <property type="component" value="Unassembled WGS sequence"/>
</dbReference>
<feature type="region of interest" description="Disordered" evidence="6">
    <location>
        <begin position="66"/>
        <end position="93"/>
    </location>
</feature>
<sequence length="384" mass="43305">MADTRNALPRRKACSECYRSRRSCDHRRPSCSRCLASRRTCIYSSQVRHRGTDECANDDALANNLLQQGGDLGSGTPDSTSSHRELSALPSTSPAIQPQVESFASFDTIDSAIEFPPINLQVDRLEYETMKYCAKALQEFPALLVRAGTTPFIHRSMLHAQGYPTILYDTFSACASYLTMSESTERVVFSILDIRTNQILQAPQSSSLLENLARIQALTLLQSIRLFNGNIRQRALAEAQDELFEQLILVLQAHLAGLNRDFESSWSGWIIAESVRRTLVTAYMLRGVYSLLKNGYCTLSPIVSQMSFTAQSSLWDARTERDWNRRRRNGKTYFVSCMDFSDIILSGTQDDLDDLGMMMLVTYRGYDSVMAWSQGQQEGVWAWA</sequence>
<reference evidence="8 9" key="1">
    <citation type="submission" date="2016-07" db="EMBL/GenBank/DDBJ databases">
        <title>Multiple horizontal gene transfer events from other fungi enriched the ability of initially mycotrophic Trichoderma (Ascomycota) to feed on dead plant biomass.</title>
        <authorList>
            <consortium name="DOE Joint Genome Institute"/>
            <person name="Aerts A."/>
            <person name="Atanasova L."/>
            <person name="Chenthamara K."/>
            <person name="Zhang J."/>
            <person name="Grujic M."/>
            <person name="Henrissat B."/>
            <person name="Kuo A."/>
            <person name="Salamov A."/>
            <person name="Lipzen A."/>
            <person name="Labutti K."/>
            <person name="Barry K."/>
            <person name="Miao Y."/>
            <person name="Rahimi M.J."/>
            <person name="Shen Q."/>
            <person name="Grigoriev I.V."/>
            <person name="Kubicek C.P."/>
            <person name="Druzhinina I.S."/>
        </authorList>
    </citation>
    <scope>NUCLEOTIDE SEQUENCE [LARGE SCALE GENOMIC DNA]</scope>
    <source>
        <strain evidence="8 9">CBS 226.95</strain>
    </source>
</reference>
<evidence type="ECO:0000256" key="6">
    <source>
        <dbReference type="SAM" id="MobiDB-lite"/>
    </source>
</evidence>